<evidence type="ECO:0000313" key="2">
    <source>
        <dbReference type="EMBL" id="WWD17195.1"/>
    </source>
</evidence>
<feature type="region of interest" description="Disordered" evidence="1">
    <location>
        <begin position="667"/>
        <end position="697"/>
    </location>
</feature>
<gene>
    <name evidence="2" type="ORF">CI109_101633</name>
</gene>
<dbReference type="Proteomes" id="UP000322225">
    <property type="component" value="Chromosome 3"/>
</dbReference>
<feature type="compositionally biased region" description="Low complexity" evidence="1">
    <location>
        <begin position="246"/>
        <end position="256"/>
    </location>
</feature>
<keyword evidence="3" id="KW-1185">Reference proteome</keyword>
<protein>
    <submittedName>
        <fullName evidence="2">Uncharacterized protein</fullName>
    </submittedName>
</protein>
<feature type="region of interest" description="Disordered" evidence="1">
    <location>
        <begin position="294"/>
        <end position="351"/>
    </location>
</feature>
<sequence length="837" mass="94749">MPRTTRATRNDHYNQLRVAAKNSHTFARVLRSPIQSEECETINIITSNPAHCPSSHTGHLYQDSWGNPSDCVWGEAPVSQTTSGHRRNETKHEERKTEEKQEKVCAIAGPCDVYCTDWTPFFARTRGQIRVFPRRHDRIQSSSSPPSSSFLKQQSKSTSNPYKNTTDCRNQEISRSTWSETSYWADRQSGHRSSAPPSPPLRTRRQTDEEGHLPHVGVPQPHSGRVYLTDSRDRHLTTEFNETIKASDPPASSPPSDQRPLVELETPSEDTKRRKMTNSLEAIMERIRQAMDHPVVRLPHHQSDSTGGGRMLDTVSPYESSRSIQRLNSSDMEAGEGKGRERRDKNSLSSLEEERLAFEQGLADVQRRMEHEARVYQKDLHQKLQQQDQALAQAWTLLNQLLPAASSHTSFGTSSQLTNSPHWPSTKHHHTSADPSAASFEIASLKHRLDETKRDLSNEIERRKKIELDCDSAKKGQSAQAKMAHDNEIRARDAEDRAKVERERKEELERRLEEVESQSKADPMLVRELELKKIHLASAIREKQEHLSKVRSAQHEYSKLTDKLKALRLEKEALQARVTELVTQNQELEKVKEDKKVLKDALTKERATTTRLRKERDHYRNAAHANQRRSNIDKLVHPPPRTPITKVAVLQPTLGSSVTPALCQVRSSTQDDESDFGPPMVIDESGEEQEPPRAGDDAMDYHSWQKDSTWVPIYARSDIKPPALSLTPIRPSMSSGVLEPERMRAEQVNSLLGPELSEPKKDITPIKVETKRESKEDYARTSAHRATQLQLKELAALNADPFADLGQAFGLDISKSSGSVRSGSPVNFARPWGSMIL</sequence>
<dbReference type="RefSeq" id="XP_031863367.1">
    <property type="nucleotide sequence ID" value="XM_032002430.1"/>
</dbReference>
<reference evidence="2" key="2">
    <citation type="submission" date="2024-01" db="EMBL/GenBank/DDBJ databases">
        <title>Comparative genomics of Cryptococcus and Kwoniella reveals pathogenesis evolution and contrasting modes of karyotype evolution via chromosome fusion or intercentromeric recombination.</title>
        <authorList>
            <person name="Coelho M.A."/>
            <person name="David-Palma M."/>
            <person name="Shea T."/>
            <person name="Bowers K."/>
            <person name="McGinley-Smith S."/>
            <person name="Mohammad A.W."/>
            <person name="Gnirke A."/>
            <person name="Yurkov A.M."/>
            <person name="Nowrousian M."/>
            <person name="Sun S."/>
            <person name="Cuomo C.A."/>
            <person name="Heitman J."/>
        </authorList>
    </citation>
    <scope>NUCLEOTIDE SEQUENCE</scope>
    <source>
        <strain evidence="2">CBS 12478</strain>
    </source>
</reference>
<dbReference type="EMBL" id="CP144053">
    <property type="protein sequence ID" value="WWD17195.1"/>
    <property type="molecule type" value="Genomic_DNA"/>
</dbReference>
<evidence type="ECO:0000313" key="3">
    <source>
        <dbReference type="Proteomes" id="UP000322225"/>
    </source>
</evidence>
<feature type="compositionally biased region" description="Basic and acidic residues" evidence="1">
    <location>
        <begin position="335"/>
        <end position="351"/>
    </location>
</feature>
<feature type="compositionally biased region" description="Polar residues" evidence="1">
    <location>
        <begin position="407"/>
        <end position="423"/>
    </location>
</feature>
<name>A0A5M6CBH6_9TREE</name>
<feature type="region of interest" description="Disordered" evidence="1">
    <location>
        <begin position="407"/>
        <end position="436"/>
    </location>
</feature>
<feature type="region of interest" description="Disordered" evidence="1">
    <location>
        <begin position="471"/>
        <end position="502"/>
    </location>
</feature>
<dbReference type="AlphaFoldDB" id="A0A5M6CBH6"/>
<feature type="region of interest" description="Disordered" evidence="1">
    <location>
        <begin position="241"/>
        <end position="275"/>
    </location>
</feature>
<feature type="region of interest" description="Disordered" evidence="1">
    <location>
        <begin position="76"/>
        <end position="102"/>
    </location>
</feature>
<feature type="region of interest" description="Disordered" evidence="1">
    <location>
        <begin position="136"/>
        <end position="226"/>
    </location>
</feature>
<feature type="compositionally biased region" description="Low complexity" evidence="1">
    <location>
        <begin position="140"/>
        <end position="159"/>
    </location>
</feature>
<organism evidence="2 3">
    <name type="scientific">Kwoniella shandongensis</name>
    <dbReference type="NCBI Taxonomy" id="1734106"/>
    <lineage>
        <taxon>Eukaryota</taxon>
        <taxon>Fungi</taxon>
        <taxon>Dikarya</taxon>
        <taxon>Basidiomycota</taxon>
        <taxon>Agaricomycotina</taxon>
        <taxon>Tremellomycetes</taxon>
        <taxon>Tremellales</taxon>
        <taxon>Cryptococcaceae</taxon>
        <taxon>Kwoniella</taxon>
    </lineage>
</organism>
<evidence type="ECO:0000256" key="1">
    <source>
        <dbReference type="SAM" id="MobiDB-lite"/>
    </source>
</evidence>
<feature type="compositionally biased region" description="Polar residues" evidence="1">
    <location>
        <begin position="317"/>
        <end position="331"/>
    </location>
</feature>
<proteinExistence type="predicted"/>
<accession>A0A5M6CBH6</accession>
<feature type="compositionally biased region" description="Basic and acidic residues" evidence="1">
    <location>
        <begin position="483"/>
        <end position="502"/>
    </location>
</feature>
<feature type="compositionally biased region" description="Basic and acidic residues" evidence="1">
    <location>
        <begin position="86"/>
        <end position="102"/>
    </location>
</feature>
<dbReference type="KEGG" id="ksn:43586543"/>
<reference evidence="2" key="1">
    <citation type="submission" date="2017-08" db="EMBL/GenBank/DDBJ databases">
        <authorList>
            <person name="Cuomo C."/>
            <person name="Billmyre B."/>
            <person name="Heitman J."/>
        </authorList>
    </citation>
    <scope>NUCLEOTIDE SEQUENCE</scope>
    <source>
        <strain evidence="2">CBS 12478</strain>
    </source>
</reference>
<feature type="compositionally biased region" description="Polar residues" evidence="1">
    <location>
        <begin position="160"/>
        <end position="182"/>
    </location>
</feature>
<dbReference type="GeneID" id="43586543"/>